<dbReference type="PANTHER" id="PTHR43986">
    <property type="entry name" value="ELONGATION FACTOR 1-GAMMA"/>
    <property type="match status" value="1"/>
</dbReference>
<dbReference type="GO" id="GO:0005634">
    <property type="term" value="C:nucleus"/>
    <property type="evidence" value="ECO:0007669"/>
    <property type="project" value="TreeGrafter"/>
</dbReference>
<organism evidence="2 3">
    <name type="scientific">Wallemia ichthyophaga</name>
    <dbReference type="NCBI Taxonomy" id="245174"/>
    <lineage>
        <taxon>Eukaryota</taxon>
        <taxon>Fungi</taxon>
        <taxon>Dikarya</taxon>
        <taxon>Basidiomycota</taxon>
        <taxon>Wallemiomycotina</taxon>
        <taxon>Wallemiomycetes</taxon>
        <taxon>Wallemiales</taxon>
        <taxon>Wallemiaceae</taxon>
        <taxon>Wallemia</taxon>
    </lineage>
</organism>
<dbReference type="SUPFAM" id="SSF47616">
    <property type="entry name" value="GST C-terminal domain-like"/>
    <property type="match status" value="1"/>
</dbReference>
<protein>
    <recommendedName>
        <fullName evidence="1">GST N-terminal domain-containing protein</fullName>
    </recommendedName>
</protein>
<dbReference type="InterPro" id="IPR036282">
    <property type="entry name" value="Glutathione-S-Trfase_C_sf"/>
</dbReference>
<dbReference type="InterPro" id="IPR036249">
    <property type="entry name" value="Thioredoxin-like_sf"/>
</dbReference>
<reference evidence="2 3" key="1">
    <citation type="submission" date="2019-03" db="EMBL/GenBank/DDBJ databases">
        <title>Sequencing 23 genomes of Wallemia ichthyophaga.</title>
        <authorList>
            <person name="Gostincar C."/>
        </authorList>
    </citation>
    <scope>NUCLEOTIDE SEQUENCE [LARGE SCALE GENOMIC DNA]</scope>
    <source>
        <strain evidence="2 3">EXF-6200</strain>
    </source>
</reference>
<dbReference type="FunFam" id="3.40.30.10:FF:000142">
    <property type="entry name" value="Elongation factor 1 gamma"/>
    <property type="match status" value="1"/>
</dbReference>
<dbReference type="PROSITE" id="PS50404">
    <property type="entry name" value="GST_NTER"/>
    <property type="match status" value="1"/>
</dbReference>
<dbReference type="Pfam" id="PF02798">
    <property type="entry name" value="GST_N"/>
    <property type="match status" value="1"/>
</dbReference>
<dbReference type="GO" id="GO:0006414">
    <property type="term" value="P:translational elongation"/>
    <property type="evidence" value="ECO:0007669"/>
    <property type="project" value="TreeGrafter"/>
</dbReference>
<feature type="domain" description="GST N-terminal" evidence="1">
    <location>
        <begin position="3"/>
        <end position="85"/>
    </location>
</feature>
<dbReference type="Gene3D" id="3.40.30.10">
    <property type="entry name" value="Glutaredoxin"/>
    <property type="match status" value="1"/>
</dbReference>
<dbReference type="Proteomes" id="UP000310689">
    <property type="component" value="Unassembled WGS sequence"/>
</dbReference>
<dbReference type="InterPro" id="IPR004045">
    <property type="entry name" value="Glutathione_S-Trfase_N"/>
</dbReference>
<dbReference type="PANTHER" id="PTHR43986:SF1">
    <property type="entry name" value="ELONGATION FACTOR 1-GAMMA"/>
    <property type="match status" value="1"/>
</dbReference>
<name>A0A4T0IG65_WALIC</name>
<dbReference type="Gene3D" id="1.20.1050.10">
    <property type="match status" value="1"/>
</dbReference>
<proteinExistence type="predicted"/>
<dbReference type="AlphaFoldDB" id="A0A4T0IG65"/>
<dbReference type="CDD" id="cd03044">
    <property type="entry name" value="GST_N_EF1Bgamma"/>
    <property type="match status" value="1"/>
</dbReference>
<sequence length="144" mass="15739">MTTAGTLYSQPNNFRAIRCLSVAEYNGLKLDTPEFALGTSNKTPEFLSKFPFGKAPAFESADKKFHLSQTAAISWYLASLNDSTGLLGKSPQDAGLIQQWIAYGDTDLFIPVSQPAYMVFGLTPVNHAQYQAALPQIERAFAVL</sequence>
<evidence type="ECO:0000313" key="3">
    <source>
        <dbReference type="Proteomes" id="UP000310689"/>
    </source>
</evidence>
<dbReference type="SUPFAM" id="SSF52833">
    <property type="entry name" value="Thioredoxin-like"/>
    <property type="match status" value="1"/>
</dbReference>
<accession>A0A4T0IG65</accession>
<evidence type="ECO:0000313" key="2">
    <source>
        <dbReference type="EMBL" id="TIB28720.1"/>
    </source>
</evidence>
<dbReference type="EMBL" id="SPOI01000326">
    <property type="protein sequence ID" value="TIB28720.1"/>
    <property type="molecule type" value="Genomic_DNA"/>
</dbReference>
<dbReference type="InterPro" id="IPR050802">
    <property type="entry name" value="EF-GSTs"/>
</dbReference>
<comment type="caution">
    <text evidence="2">The sequence shown here is derived from an EMBL/GenBank/DDBJ whole genome shotgun (WGS) entry which is preliminary data.</text>
</comment>
<evidence type="ECO:0000259" key="1">
    <source>
        <dbReference type="PROSITE" id="PS50404"/>
    </source>
</evidence>
<dbReference type="GO" id="GO:0005737">
    <property type="term" value="C:cytoplasm"/>
    <property type="evidence" value="ECO:0007669"/>
    <property type="project" value="TreeGrafter"/>
</dbReference>
<feature type="non-terminal residue" evidence="2">
    <location>
        <position position="144"/>
    </location>
</feature>
<gene>
    <name evidence="2" type="ORF">E3P86_03811</name>
</gene>